<accession>A0A5B8A2A3</accession>
<dbReference type="AlphaFoldDB" id="A0A5B8A2A3"/>
<evidence type="ECO:0000313" key="1">
    <source>
        <dbReference type="EMBL" id="QDA61521.1"/>
    </source>
</evidence>
<evidence type="ECO:0008006" key="3">
    <source>
        <dbReference type="Google" id="ProtNLM"/>
    </source>
</evidence>
<organism evidence="1 2">
    <name type="scientific">Hymenobacter jejuensis</name>
    <dbReference type="NCBI Taxonomy" id="2502781"/>
    <lineage>
        <taxon>Bacteria</taxon>
        <taxon>Pseudomonadati</taxon>
        <taxon>Bacteroidota</taxon>
        <taxon>Cytophagia</taxon>
        <taxon>Cytophagales</taxon>
        <taxon>Hymenobacteraceae</taxon>
        <taxon>Hymenobacter</taxon>
    </lineage>
</organism>
<dbReference type="RefSeq" id="WP_139516695.1">
    <property type="nucleotide sequence ID" value="NZ_CP040896.1"/>
</dbReference>
<dbReference type="KEGG" id="hyj:FHG12_16080"/>
<keyword evidence="2" id="KW-1185">Reference proteome</keyword>
<protein>
    <recommendedName>
        <fullName evidence="3">Copper chaperone</fullName>
    </recommendedName>
</protein>
<gene>
    <name evidence="1" type="ORF">FHG12_16080</name>
</gene>
<sequence>MDQSNSSPSDLTQLVRYVLEIKSLHDDAAIVRVREVLTGLGLLVDRVEGNEVEVAAGHSAKPVTDDIDKALRKAGFELVNFTPTVG</sequence>
<reference evidence="1 2" key="1">
    <citation type="submission" date="2019-06" db="EMBL/GenBank/DDBJ databases">
        <authorList>
            <person name="Srinivasan S."/>
        </authorList>
    </citation>
    <scope>NUCLEOTIDE SEQUENCE [LARGE SCALE GENOMIC DNA]</scope>
    <source>
        <strain evidence="1 2">17J68-5</strain>
    </source>
</reference>
<name>A0A5B8A2A3_9BACT</name>
<dbReference type="OrthoDB" id="885672at2"/>
<evidence type="ECO:0000313" key="2">
    <source>
        <dbReference type="Proteomes" id="UP000305398"/>
    </source>
</evidence>
<dbReference type="Proteomes" id="UP000305398">
    <property type="component" value="Chromosome"/>
</dbReference>
<dbReference type="EMBL" id="CP040896">
    <property type="protein sequence ID" value="QDA61521.1"/>
    <property type="molecule type" value="Genomic_DNA"/>
</dbReference>
<proteinExistence type="predicted"/>